<dbReference type="EMBL" id="CP182909">
    <property type="protein sequence ID" value="XPM64155.1"/>
    <property type="molecule type" value="Genomic_DNA"/>
</dbReference>
<sequence>MIGNRPKANPFAVSRAMTLDGLQPDGMAALAGAQVENPQALALAIWDWTRGQPFLTQKLYSLVHLHLGAGILRKGEETHLLEQMVQTQVIEAWEAQDRPVHFRAIRDRLFPQPAQLNDCSSFIREFYSKDARSLTTRLNAWNCKR</sequence>
<evidence type="ECO:0000313" key="2">
    <source>
        <dbReference type="Proteomes" id="UP000095472"/>
    </source>
</evidence>
<dbReference type="Proteomes" id="UP000095472">
    <property type="component" value="Chromosome"/>
</dbReference>
<organism evidence="1 2">
    <name type="scientific">Desertifilum tharense IPPAS B-1220</name>
    <dbReference type="NCBI Taxonomy" id="1781255"/>
    <lineage>
        <taxon>Bacteria</taxon>
        <taxon>Bacillati</taxon>
        <taxon>Cyanobacteriota</taxon>
        <taxon>Cyanophyceae</taxon>
        <taxon>Desertifilales</taxon>
        <taxon>Desertifilaceae</taxon>
        <taxon>Desertifilum</taxon>
    </lineage>
</organism>
<proteinExistence type="predicted"/>
<accession>A0ACD5GU64</accession>
<evidence type="ECO:0000313" key="1">
    <source>
        <dbReference type="EMBL" id="XPM64155.1"/>
    </source>
</evidence>
<reference evidence="1 2" key="1">
    <citation type="journal article" date="2016" name="Genome Announc.">
        <title>Draft Genome Sequence of the Thermotolerant Cyanobacterium Desertifilum sp. IPPAS B-1220.</title>
        <authorList>
            <person name="Mironov K.S."/>
            <person name="Sinetova M.A."/>
            <person name="Bolatkhan K."/>
            <person name="Zayadan B.K."/>
            <person name="Ustinova V.V."/>
            <person name="Kupriyanova E.V."/>
            <person name="Skrypnik A.N."/>
            <person name="Gogoleva N.E."/>
            <person name="Gogolev Y.V."/>
            <person name="Los D.A."/>
        </authorList>
    </citation>
    <scope>NUCLEOTIDE SEQUENCE [LARGE SCALE GENOMIC DNA]</scope>
    <source>
        <strain evidence="1 2">IPPAS B-1220</strain>
    </source>
</reference>
<name>A0ACD5GU64_9CYAN</name>
<keyword evidence="2" id="KW-1185">Reference proteome</keyword>
<gene>
    <name evidence="1" type="ORF">BH720_034975</name>
</gene>
<protein>
    <submittedName>
        <fullName evidence="1">Uncharacterized protein</fullName>
    </submittedName>
</protein>